<dbReference type="Proteomes" id="UP000237347">
    <property type="component" value="Unassembled WGS sequence"/>
</dbReference>
<proteinExistence type="predicted"/>
<name>A0AAW0J6N3_QUESU</name>
<feature type="transmembrane region" description="Helical" evidence="1">
    <location>
        <begin position="6"/>
        <end position="26"/>
    </location>
</feature>
<evidence type="ECO:0000313" key="3">
    <source>
        <dbReference type="Proteomes" id="UP000237347"/>
    </source>
</evidence>
<dbReference type="EMBL" id="PKMF04000685">
    <property type="protein sequence ID" value="KAK7821939.1"/>
    <property type="molecule type" value="Genomic_DNA"/>
</dbReference>
<organism evidence="2 3">
    <name type="scientific">Quercus suber</name>
    <name type="common">Cork oak</name>
    <dbReference type="NCBI Taxonomy" id="58331"/>
    <lineage>
        <taxon>Eukaryota</taxon>
        <taxon>Viridiplantae</taxon>
        <taxon>Streptophyta</taxon>
        <taxon>Embryophyta</taxon>
        <taxon>Tracheophyta</taxon>
        <taxon>Spermatophyta</taxon>
        <taxon>Magnoliopsida</taxon>
        <taxon>eudicotyledons</taxon>
        <taxon>Gunneridae</taxon>
        <taxon>Pentapetalae</taxon>
        <taxon>rosids</taxon>
        <taxon>fabids</taxon>
        <taxon>Fagales</taxon>
        <taxon>Fagaceae</taxon>
        <taxon>Quercus</taxon>
    </lineage>
</organism>
<evidence type="ECO:0000256" key="1">
    <source>
        <dbReference type="SAM" id="Phobius"/>
    </source>
</evidence>
<keyword evidence="1" id="KW-1133">Transmembrane helix</keyword>
<dbReference type="AlphaFoldDB" id="A0AAW0J6N3"/>
<keyword evidence="3" id="KW-1185">Reference proteome</keyword>
<protein>
    <submittedName>
        <fullName evidence="2">Uncharacterized protein</fullName>
    </submittedName>
</protein>
<accession>A0AAW0J6N3</accession>
<comment type="caution">
    <text evidence="2">The sequence shown here is derived from an EMBL/GenBank/DDBJ whole genome shotgun (WGS) entry which is preliminary data.</text>
</comment>
<gene>
    <name evidence="2" type="ORF">CFP56_037241</name>
</gene>
<sequence>MILLFRFGQVLCLDIAWLLLFGIAVLREQLLQLYGKHLGLNPVLVSQSEICGSTKMLQEVQCRHSVPMLMLMIVWFIFSLP</sequence>
<reference evidence="2 3" key="1">
    <citation type="journal article" date="2018" name="Sci. Data">
        <title>The draft genome sequence of cork oak.</title>
        <authorList>
            <person name="Ramos A.M."/>
            <person name="Usie A."/>
            <person name="Barbosa P."/>
            <person name="Barros P.M."/>
            <person name="Capote T."/>
            <person name="Chaves I."/>
            <person name="Simoes F."/>
            <person name="Abreu I."/>
            <person name="Carrasquinho I."/>
            <person name="Faro C."/>
            <person name="Guimaraes J.B."/>
            <person name="Mendonca D."/>
            <person name="Nobrega F."/>
            <person name="Rodrigues L."/>
            <person name="Saibo N.J.M."/>
            <person name="Varela M.C."/>
            <person name="Egas C."/>
            <person name="Matos J."/>
            <person name="Miguel C.M."/>
            <person name="Oliveira M.M."/>
            <person name="Ricardo C.P."/>
            <person name="Goncalves S."/>
        </authorList>
    </citation>
    <scope>NUCLEOTIDE SEQUENCE [LARGE SCALE GENOMIC DNA]</scope>
    <source>
        <strain evidence="3">cv. HL8</strain>
    </source>
</reference>
<keyword evidence="1" id="KW-0472">Membrane</keyword>
<evidence type="ECO:0000313" key="2">
    <source>
        <dbReference type="EMBL" id="KAK7821939.1"/>
    </source>
</evidence>
<keyword evidence="1" id="KW-0812">Transmembrane</keyword>